<dbReference type="InterPro" id="IPR052389">
    <property type="entry name" value="Sec_Metab_Biosynth-Assoc"/>
</dbReference>
<dbReference type="Proteomes" id="UP001621418">
    <property type="component" value="Chromosome"/>
</dbReference>
<dbReference type="Pfam" id="PF13622">
    <property type="entry name" value="4HBT_3"/>
    <property type="match status" value="1"/>
</dbReference>
<dbReference type="PANTHER" id="PTHR38110:SF1">
    <property type="entry name" value="THIOESTERASE DOMAIN-CONTAINING PROTEIN"/>
    <property type="match status" value="1"/>
</dbReference>
<accession>A0ABZ1N0Y9</accession>
<dbReference type="SUPFAM" id="SSF54637">
    <property type="entry name" value="Thioesterase/thiol ester dehydrase-isomerase"/>
    <property type="match status" value="2"/>
</dbReference>
<reference evidence="3 4" key="1">
    <citation type="submission" date="2022-10" db="EMBL/GenBank/DDBJ databases">
        <title>The complete genomes of actinobacterial strains from the NBC collection.</title>
        <authorList>
            <person name="Joergensen T.S."/>
            <person name="Alvarez Arevalo M."/>
            <person name="Sterndorff E.B."/>
            <person name="Faurdal D."/>
            <person name="Vuksanovic O."/>
            <person name="Mourched A.-S."/>
            <person name="Charusanti P."/>
            <person name="Shaw S."/>
            <person name="Blin K."/>
            <person name="Weber T."/>
        </authorList>
    </citation>
    <scope>NUCLEOTIDE SEQUENCE [LARGE SCALE GENOMIC DNA]</scope>
    <source>
        <strain evidence="3 4">NBC_01413</strain>
    </source>
</reference>
<organism evidence="3 4">
    <name type="scientific">Nocardia salmonicida</name>
    <dbReference type="NCBI Taxonomy" id="53431"/>
    <lineage>
        <taxon>Bacteria</taxon>
        <taxon>Bacillati</taxon>
        <taxon>Actinomycetota</taxon>
        <taxon>Actinomycetes</taxon>
        <taxon>Mycobacteriales</taxon>
        <taxon>Nocardiaceae</taxon>
        <taxon>Nocardia</taxon>
    </lineage>
</organism>
<protein>
    <submittedName>
        <fullName evidence="3">Thioesterase family protein</fullName>
    </submittedName>
</protein>
<proteinExistence type="predicted"/>
<sequence length="269" mass="28634">MQTFVDATAVIPSNDAFAADLDSQWAVGDKLHGGYLLAVLARAAAARSDHPHLTAISATFLAPPSPGAARVTVEVLRAGRTSTQLRARLEQNGRSCTEALITLGLLVDSDPWWTAATAPAILAEHDCFHSPSNPPGAPFPVPLLDVVEHRLDPSTLGFVVGKPSMEGRIAAWLRLADGSDWDSFSLLIALDPIPPASLTLGMPGWAPTISFTAYLRRRPAPGPLHVTMQATDVTAGRMHETVETWDSKGNLVASATQLAAVRTPTERTR</sequence>
<evidence type="ECO:0000259" key="1">
    <source>
        <dbReference type="Pfam" id="PF13622"/>
    </source>
</evidence>
<evidence type="ECO:0000259" key="2">
    <source>
        <dbReference type="Pfam" id="PF20789"/>
    </source>
</evidence>
<dbReference type="Gene3D" id="2.40.160.210">
    <property type="entry name" value="Acyl-CoA thioesterase, double hotdog domain"/>
    <property type="match status" value="1"/>
</dbReference>
<dbReference type="EMBL" id="CP109527">
    <property type="protein sequence ID" value="WTY33607.1"/>
    <property type="molecule type" value="Genomic_DNA"/>
</dbReference>
<dbReference type="PANTHER" id="PTHR38110">
    <property type="entry name" value="CHROMOSOME 23, WHOLE GENOME SHOTGUN SEQUENCE"/>
    <property type="match status" value="1"/>
</dbReference>
<dbReference type="InterPro" id="IPR049449">
    <property type="entry name" value="TesB_ACOT8-like_N"/>
</dbReference>
<dbReference type="InterPro" id="IPR042171">
    <property type="entry name" value="Acyl-CoA_hotdog"/>
</dbReference>
<feature type="domain" description="Acyl-CoA thioesterase-like C-terminal" evidence="2">
    <location>
        <begin position="134"/>
        <end position="261"/>
    </location>
</feature>
<name>A0ABZ1N0Y9_9NOCA</name>
<dbReference type="InterPro" id="IPR029069">
    <property type="entry name" value="HotDog_dom_sf"/>
</dbReference>
<dbReference type="Pfam" id="PF20789">
    <property type="entry name" value="4HBT_3C"/>
    <property type="match status" value="1"/>
</dbReference>
<keyword evidence="4" id="KW-1185">Reference proteome</keyword>
<gene>
    <name evidence="3" type="ORF">OG308_19950</name>
</gene>
<dbReference type="RefSeq" id="WP_405145830.1">
    <property type="nucleotide sequence ID" value="NZ_CP109527.1"/>
</dbReference>
<feature type="domain" description="Acyl-CoA thioesterase-like N-terminal HotDog" evidence="1">
    <location>
        <begin position="22"/>
        <end position="104"/>
    </location>
</feature>
<dbReference type="InterPro" id="IPR049450">
    <property type="entry name" value="ACOT8-like_C"/>
</dbReference>
<evidence type="ECO:0000313" key="4">
    <source>
        <dbReference type="Proteomes" id="UP001621418"/>
    </source>
</evidence>
<evidence type="ECO:0000313" key="3">
    <source>
        <dbReference type="EMBL" id="WTY33607.1"/>
    </source>
</evidence>